<comment type="caution">
    <text evidence="2">The sequence shown here is derived from an EMBL/GenBank/DDBJ whole genome shotgun (WGS) entry which is preliminary data.</text>
</comment>
<dbReference type="CDD" id="cd06991">
    <property type="entry name" value="cupin_TcmJ-like"/>
    <property type="match status" value="1"/>
</dbReference>
<feature type="domain" description="Cupin type-2" evidence="1">
    <location>
        <begin position="42"/>
        <end position="108"/>
    </location>
</feature>
<dbReference type="Proteomes" id="UP001197247">
    <property type="component" value="Unassembled WGS sequence"/>
</dbReference>
<evidence type="ECO:0000313" key="3">
    <source>
        <dbReference type="Proteomes" id="UP001197247"/>
    </source>
</evidence>
<dbReference type="InterPro" id="IPR052044">
    <property type="entry name" value="PKS_Associated_Protein"/>
</dbReference>
<reference evidence="2 3" key="1">
    <citation type="submission" date="2021-05" db="EMBL/GenBank/DDBJ databases">
        <title>Kineosporia and Streptomyces sp. nov. two new marine actinobacteria isolated from Coral.</title>
        <authorList>
            <person name="Buangrab K."/>
            <person name="Sutthacheep M."/>
            <person name="Yeemin T."/>
            <person name="Harunari E."/>
            <person name="Igarashi Y."/>
            <person name="Kanchanasin P."/>
            <person name="Tanasupawat S."/>
            <person name="Phongsopitanun W."/>
        </authorList>
    </citation>
    <scope>NUCLEOTIDE SEQUENCE [LARGE SCALE GENOMIC DNA]</scope>
    <source>
        <strain evidence="2 3">J2-2</strain>
    </source>
</reference>
<protein>
    <submittedName>
        <fullName evidence="2">Cupin domain-containing protein</fullName>
    </submittedName>
</protein>
<dbReference type="InterPro" id="IPR014710">
    <property type="entry name" value="RmlC-like_jellyroll"/>
</dbReference>
<dbReference type="Gene3D" id="2.60.120.10">
    <property type="entry name" value="Jelly Rolls"/>
    <property type="match status" value="1"/>
</dbReference>
<name>A0ABS5TEJ1_9ACTN</name>
<proteinExistence type="predicted"/>
<accession>A0ABS5TEJ1</accession>
<gene>
    <name evidence="2" type="ORF">KIH74_11285</name>
</gene>
<dbReference type="PANTHER" id="PTHR36114:SF1">
    <property type="entry name" value="16.7 KDA PROTEIN IN WHIE LOCUS"/>
    <property type="match status" value="1"/>
</dbReference>
<dbReference type="InterPro" id="IPR013096">
    <property type="entry name" value="Cupin_2"/>
</dbReference>
<organism evidence="2 3">
    <name type="scientific">Kineosporia corallincola</name>
    <dbReference type="NCBI Taxonomy" id="2835133"/>
    <lineage>
        <taxon>Bacteria</taxon>
        <taxon>Bacillati</taxon>
        <taxon>Actinomycetota</taxon>
        <taxon>Actinomycetes</taxon>
        <taxon>Kineosporiales</taxon>
        <taxon>Kineosporiaceae</taxon>
        <taxon>Kineosporia</taxon>
    </lineage>
</organism>
<dbReference type="PIRSF" id="PIRSF016602">
    <property type="entry name" value="CurC_prd"/>
    <property type="match status" value="1"/>
</dbReference>
<dbReference type="InterPro" id="IPR016672">
    <property type="entry name" value="Polyketide_Synth_CurC_prd"/>
</dbReference>
<dbReference type="SUPFAM" id="SSF51182">
    <property type="entry name" value="RmlC-like cupins"/>
    <property type="match status" value="1"/>
</dbReference>
<evidence type="ECO:0000313" key="2">
    <source>
        <dbReference type="EMBL" id="MBT0769507.1"/>
    </source>
</evidence>
<keyword evidence="3" id="KW-1185">Reference proteome</keyword>
<dbReference type="PANTHER" id="PTHR36114">
    <property type="entry name" value="16.7 KDA PROTEIN IN WHIE LOCUS"/>
    <property type="match status" value="1"/>
</dbReference>
<sequence length="146" mass="15856">MSENLYPTVRVADIPADRRRGGDLRTLLTPSRCGSTSGFMGVVKLEPGDVVTEHYHPYSEEFLYCVSGSVTLRLDGQPRPLGAEEAVLIPIGVRHRLENHGTETAHLVFQLAPLAPRPELGHVDTEEPRVVSAVLPEGAVVGEAPR</sequence>
<dbReference type="Pfam" id="PF07883">
    <property type="entry name" value="Cupin_2"/>
    <property type="match status" value="1"/>
</dbReference>
<dbReference type="InterPro" id="IPR011051">
    <property type="entry name" value="RmlC_Cupin_sf"/>
</dbReference>
<dbReference type="RefSeq" id="WP_214155808.1">
    <property type="nucleotide sequence ID" value="NZ_JAHBAY010000004.1"/>
</dbReference>
<dbReference type="EMBL" id="JAHBAY010000004">
    <property type="protein sequence ID" value="MBT0769507.1"/>
    <property type="molecule type" value="Genomic_DNA"/>
</dbReference>
<evidence type="ECO:0000259" key="1">
    <source>
        <dbReference type="Pfam" id="PF07883"/>
    </source>
</evidence>